<comment type="caution">
    <text evidence="7">The sequence shown here is derived from an EMBL/GenBank/DDBJ whole genome shotgun (WGS) entry which is preliminary data.</text>
</comment>
<sequence length="554" mass="63196">MGSQKQQVDVHETLDLDTTAVLKATAKQVKGSHRRASANLLDEDEANTDVVRYLSKARIKWRHNNDTIMIVTKAKDHQLLCYTRGLTEWLITKSRFGKRYPFIVYVDGHLKDSKSFQYQELCEKDPIYKEKLRFWTPKLCHENPSMFHLIITLGGDGTVLFTSWLFQTIVPPVMSFHLGSLNFLAPFPYDHHREALDELFEGEQGFRNTLRMRLSCTVYRVVCQKEELLTGNKIIHDENTRTSNHQQQKAKGCKNGNGKPQQQENEKITSVMMETAWMKKQLLRESNGRYSEAEREYLKKAIPCYTTVPCETYEVLNELVVDRGPSAYMSMLELFGDERHLTTVQADGLVIASPTGSTAYSLSAHGSLTHPDIRALLVTPICPHTLSFRPMLLPETMAIRVVVPFGSNKPAYCSFDGRSRVELRSGDHIKITMSPYPFPTVCRTESSNDWFSSLQSSLQWNVRQRQKSFVILESDQKGRVRGGGDGSEDDDSQDSHLDSGPRCDNLIACLQDEEKQQLSLGKTEDDGGEECIQETHDKDYQGILMWTDEELTKY</sequence>
<name>A0AAD5KBM7_9FUNG</name>
<dbReference type="InterPro" id="IPR017437">
    <property type="entry name" value="ATP-NAD_kinase_PpnK-typ_C"/>
</dbReference>
<comment type="similarity">
    <text evidence="1">Belongs to the NAD kinase family.</text>
</comment>
<reference evidence="7" key="2">
    <citation type="submission" date="2023-02" db="EMBL/GenBank/DDBJ databases">
        <authorList>
            <consortium name="DOE Joint Genome Institute"/>
            <person name="Mondo S.J."/>
            <person name="Chang Y."/>
            <person name="Wang Y."/>
            <person name="Ahrendt S."/>
            <person name="Andreopoulos W."/>
            <person name="Barry K."/>
            <person name="Beard J."/>
            <person name="Benny G.L."/>
            <person name="Blankenship S."/>
            <person name="Bonito G."/>
            <person name="Cuomo C."/>
            <person name="Desiro A."/>
            <person name="Gervers K.A."/>
            <person name="Hundley H."/>
            <person name="Kuo A."/>
            <person name="LaButti K."/>
            <person name="Lang B.F."/>
            <person name="Lipzen A."/>
            <person name="O'Donnell K."/>
            <person name="Pangilinan J."/>
            <person name="Reynolds N."/>
            <person name="Sandor L."/>
            <person name="Smith M.W."/>
            <person name="Tsang A."/>
            <person name="Grigoriev I.V."/>
            <person name="Stajich J.E."/>
            <person name="Spatafora J.W."/>
        </authorList>
    </citation>
    <scope>NUCLEOTIDE SEQUENCE</scope>
    <source>
        <strain evidence="7">RSA 2281</strain>
    </source>
</reference>
<dbReference type="InterPro" id="IPR016064">
    <property type="entry name" value="NAD/diacylglycerol_kinase_sf"/>
</dbReference>
<evidence type="ECO:0000313" key="7">
    <source>
        <dbReference type="EMBL" id="KAI9265066.1"/>
    </source>
</evidence>
<keyword evidence="5" id="KW-0520">NAD</keyword>
<feature type="region of interest" description="Disordered" evidence="6">
    <location>
        <begin position="238"/>
        <end position="264"/>
    </location>
</feature>
<dbReference type="Pfam" id="PF01513">
    <property type="entry name" value="NAD_kinase"/>
    <property type="match status" value="1"/>
</dbReference>
<protein>
    <submittedName>
        <fullName evidence="7">ATP-NAD kinase-like domain-containing protein</fullName>
    </submittedName>
</protein>
<dbReference type="HAMAP" id="MF_00361">
    <property type="entry name" value="NAD_kinase"/>
    <property type="match status" value="1"/>
</dbReference>
<dbReference type="GO" id="GO:0003951">
    <property type="term" value="F:NAD+ kinase activity"/>
    <property type="evidence" value="ECO:0007669"/>
    <property type="project" value="InterPro"/>
</dbReference>
<dbReference type="SUPFAM" id="SSF111331">
    <property type="entry name" value="NAD kinase/diacylglycerol kinase-like"/>
    <property type="match status" value="1"/>
</dbReference>
<dbReference type="AlphaFoldDB" id="A0AAD5KBM7"/>
<evidence type="ECO:0000256" key="6">
    <source>
        <dbReference type="SAM" id="MobiDB-lite"/>
    </source>
</evidence>
<dbReference type="Gene3D" id="3.40.50.10330">
    <property type="entry name" value="Probable inorganic polyphosphate/atp-NAD kinase, domain 1"/>
    <property type="match status" value="1"/>
</dbReference>
<dbReference type="GO" id="GO:0019674">
    <property type="term" value="P:NAD+ metabolic process"/>
    <property type="evidence" value="ECO:0007669"/>
    <property type="project" value="InterPro"/>
</dbReference>
<keyword evidence="8" id="KW-1185">Reference proteome</keyword>
<organism evidence="7 8">
    <name type="scientific">Phascolomyces articulosus</name>
    <dbReference type="NCBI Taxonomy" id="60185"/>
    <lineage>
        <taxon>Eukaryota</taxon>
        <taxon>Fungi</taxon>
        <taxon>Fungi incertae sedis</taxon>
        <taxon>Mucoromycota</taxon>
        <taxon>Mucoromycotina</taxon>
        <taxon>Mucoromycetes</taxon>
        <taxon>Mucorales</taxon>
        <taxon>Lichtheimiaceae</taxon>
        <taxon>Phascolomyces</taxon>
    </lineage>
</organism>
<evidence type="ECO:0000256" key="1">
    <source>
        <dbReference type="ARBA" id="ARBA00010995"/>
    </source>
</evidence>
<dbReference type="InterPro" id="IPR017438">
    <property type="entry name" value="ATP-NAD_kinase_N"/>
</dbReference>
<dbReference type="InterPro" id="IPR002504">
    <property type="entry name" value="NADK"/>
</dbReference>
<proteinExistence type="inferred from homology"/>
<dbReference type="Pfam" id="PF20143">
    <property type="entry name" value="NAD_kinase_C"/>
    <property type="match status" value="1"/>
</dbReference>
<dbReference type="EMBL" id="JAIXMP010000011">
    <property type="protein sequence ID" value="KAI9265066.1"/>
    <property type="molecule type" value="Genomic_DNA"/>
</dbReference>
<dbReference type="PANTHER" id="PTHR20275:SF0">
    <property type="entry name" value="NAD KINASE"/>
    <property type="match status" value="1"/>
</dbReference>
<keyword evidence="3 7" id="KW-0418">Kinase</keyword>
<keyword evidence="4" id="KW-0521">NADP</keyword>
<dbReference type="GO" id="GO:0006741">
    <property type="term" value="P:NADP+ biosynthetic process"/>
    <property type="evidence" value="ECO:0007669"/>
    <property type="project" value="InterPro"/>
</dbReference>
<dbReference type="Gene3D" id="2.60.200.30">
    <property type="entry name" value="Probable inorganic polyphosphate/atp-NAD kinase, domain 2"/>
    <property type="match status" value="1"/>
</dbReference>
<keyword evidence="2" id="KW-0808">Transferase</keyword>
<gene>
    <name evidence="7" type="ORF">BDA99DRAFT_559153</name>
</gene>
<feature type="region of interest" description="Disordered" evidence="6">
    <location>
        <begin position="474"/>
        <end position="498"/>
    </location>
</feature>
<evidence type="ECO:0000256" key="3">
    <source>
        <dbReference type="ARBA" id="ARBA00022777"/>
    </source>
</evidence>
<dbReference type="PANTHER" id="PTHR20275">
    <property type="entry name" value="NAD KINASE"/>
    <property type="match status" value="1"/>
</dbReference>
<evidence type="ECO:0000313" key="8">
    <source>
        <dbReference type="Proteomes" id="UP001209540"/>
    </source>
</evidence>
<evidence type="ECO:0000256" key="5">
    <source>
        <dbReference type="ARBA" id="ARBA00023027"/>
    </source>
</evidence>
<reference evidence="7" key="1">
    <citation type="journal article" date="2022" name="IScience">
        <title>Evolution of zygomycete secretomes and the origins of terrestrial fungal ecologies.</title>
        <authorList>
            <person name="Chang Y."/>
            <person name="Wang Y."/>
            <person name="Mondo S."/>
            <person name="Ahrendt S."/>
            <person name="Andreopoulos W."/>
            <person name="Barry K."/>
            <person name="Beard J."/>
            <person name="Benny G.L."/>
            <person name="Blankenship S."/>
            <person name="Bonito G."/>
            <person name="Cuomo C."/>
            <person name="Desiro A."/>
            <person name="Gervers K.A."/>
            <person name="Hundley H."/>
            <person name="Kuo A."/>
            <person name="LaButti K."/>
            <person name="Lang B.F."/>
            <person name="Lipzen A."/>
            <person name="O'Donnell K."/>
            <person name="Pangilinan J."/>
            <person name="Reynolds N."/>
            <person name="Sandor L."/>
            <person name="Smith M.E."/>
            <person name="Tsang A."/>
            <person name="Grigoriev I.V."/>
            <person name="Stajich J.E."/>
            <person name="Spatafora J.W."/>
        </authorList>
    </citation>
    <scope>NUCLEOTIDE SEQUENCE</scope>
    <source>
        <strain evidence="7">RSA 2281</strain>
    </source>
</reference>
<dbReference type="Proteomes" id="UP001209540">
    <property type="component" value="Unassembled WGS sequence"/>
</dbReference>
<accession>A0AAD5KBM7</accession>
<evidence type="ECO:0000256" key="4">
    <source>
        <dbReference type="ARBA" id="ARBA00022857"/>
    </source>
</evidence>
<evidence type="ECO:0000256" key="2">
    <source>
        <dbReference type="ARBA" id="ARBA00022679"/>
    </source>
</evidence>